<dbReference type="InterPro" id="IPR011014">
    <property type="entry name" value="MscS_channel_TM-2"/>
</dbReference>
<comment type="caution">
    <text evidence="10">The sequence shown here is derived from an EMBL/GenBank/DDBJ whole genome shotgun (WGS) entry which is preliminary data.</text>
</comment>
<dbReference type="InterPro" id="IPR023408">
    <property type="entry name" value="MscS_beta-dom_sf"/>
</dbReference>
<feature type="domain" description="Mechanosensitive ion channel MscS" evidence="9">
    <location>
        <begin position="113"/>
        <end position="177"/>
    </location>
</feature>
<dbReference type="AlphaFoldDB" id="A0A538TLF8"/>
<dbReference type="GO" id="GO:0008381">
    <property type="term" value="F:mechanosensitive monoatomic ion channel activity"/>
    <property type="evidence" value="ECO:0007669"/>
    <property type="project" value="InterPro"/>
</dbReference>
<dbReference type="InterPro" id="IPR011066">
    <property type="entry name" value="MscS_channel_C_sf"/>
</dbReference>
<evidence type="ECO:0000313" key="10">
    <source>
        <dbReference type="EMBL" id="TMQ64425.1"/>
    </source>
</evidence>
<dbReference type="SUPFAM" id="SSF82861">
    <property type="entry name" value="Mechanosensitive channel protein MscS (YggB), transmembrane region"/>
    <property type="match status" value="1"/>
</dbReference>
<keyword evidence="5 8" id="KW-1133">Transmembrane helix</keyword>
<keyword evidence="6 8" id="KW-0472">Membrane</keyword>
<dbReference type="Proteomes" id="UP000317691">
    <property type="component" value="Unassembled WGS sequence"/>
</dbReference>
<feature type="transmembrane region" description="Helical" evidence="8">
    <location>
        <begin position="67"/>
        <end position="86"/>
    </location>
</feature>
<dbReference type="FunFam" id="2.30.30.60:FF:000001">
    <property type="entry name" value="MscS Mechanosensitive ion channel"/>
    <property type="match status" value="1"/>
</dbReference>
<evidence type="ECO:0000256" key="5">
    <source>
        <dbReference type="ARBA" id="ARBA00022989"/>
    </source>
</evidence>
<dbReference type="SUPFAM" id="SSF82689">
    <property type="entry name" value="Mechanosensitive channel protein MscS (YggB), C-terminal domain"/>
    <property type="match status" value="1"/>
</dbReference>
<feature type="transmembrane region" description="Helical" evidence="8">
    <location>
        <begin position="92"/>
        <end position="114"/>
    </location>
</feature>
<dbReference type="SUPFAM" id="SSF50182">
    <property type="entry name" value="Sm-like ribonucleoproteins"/>
    <property type="match status" value="1"/>
</dbReference>
<evidence type="ECO:0000256" key="7">
    <source>
        <dbReference type="SAM" id="MobiDB-lite"/>
    </source>
</evidence>
<dbReference type="Gene3D" id="3.30.70.100">
    <property type="match status" value="1"/>
</dbReference>
<proteinExistence type="inferred from homology"/>
<evidence type="ECO:0000256" key="2">
    <source>
        <dbReference type="ARBA" id="ARBA00008017"/>
    </source>
</evidence>
<organism evidence="10 11">
    <name type="scientific">Eiseniibacteriota bacterium</name>
    <dbReference type="NCBI Taxonomy" id="2212470"/>
    <lineage>
        <taxon>Bacteria</taxon>
        <taxon>Candidatus Eiseniibacteriota</taxon>
    </lineage>
</organism>
<dbReference type="PANTHER" id="PTHR30460">
    <property type="entry name" value="MODERATE CONDUCTANCE MECHANOSENSITIVE CHANNEL YBIO"/>
    <property type="match status" value="1"/>
</dbReference>
<dbReference type="InterPro" id="IPR010920">
    <property type="entry name" value="LSM_dom_sf"/>
</dbReference>
<dbReference type="InterPro" id="IPR045276">
    <property type="entry name" value="YbiO_bact"/>
</dbReference>
<feature type="region of interest" description="Disordered" evidence="7">
    <location>
        <begin position="271"/>
        <end position="293"/>
    </location>
</feature>
<dbReference type="EMBL" id="VBOZ01000021">
    <property type="protein sequence ID" value="TMQ64425.1"/>
    <property type="molecule type" value="Genomic_DNA"/>
</dbReference>
<dbReference type="PANTHER" id="PTHR30460:SF0">
    <property type="entry name" value="MODERATE CONDUCTANCE MECHANOSENSITIVE CHANNEL YBIO"/>
    <property type="match status" value="1"/>
</dbReference>
<evidence type="ECO:0000256" key="1">
    <source>
        <dbReference type="ARBA" id="ARBA00004651"/>
    </source>
</evidence>
<reference evidence="10 11" key="1">
    <citation type="journal article" date="2019" name="Nat. Microbiol.">
        <title>Mediterranean grassland soil C-N compound turnover is dependent on rainfall and depth, and is mediated by genomically divergent microorganisms.</title>
        <authorList>
            <person name="Diamond S."/>
            <person name="Andeer P.F."/>
            <person name="Li Z."/>
            <person name="Crits-Christoph A."/>
            <person name="Burstein D."/>
            <person name="Anantharaman K."/>
            <person name="Lane K.R."/>
            <person name="Thomas B.C."/>
            <person name="Pan C."/>
            <person name="Northen T.R."/>
            <person name="Banfield J.F."/>
        </authorList>
    </citation>
    <scope>NUCLEOTIDE SEQUENCE [LARGE SCALE GENOMIC DNA]</scope>
    <source>
        <strain evidence="10">WS_9</strain>
    </source>
</reference>
<sequence length="293" mass="31455">MNPLLTTQEQAFSIATLAVRLGLVALATFVSVRITYLLIGRIEHAIRDEARGAEAAREKRAKTIGSVLRSVSRGLIILIGVLMAVHELGLDITPALAAAGGFGVAAGLGAQSLIKDWIAGFFFIQDNQFAVGDVIRVAGVSGTVEMLTLRHTELRDSEGFIHFIPNGDIKVVTNLTKSWSTPLVRIPISLVEDPDRVIAVIEAMLANFRESPRMKGHLLEGPRILGIDDVSTGQFSLLLQAKTVPEQRLFVARALRLAILERLRAEGISLHTAAGTEGTPPAPPAPAPEDEGR</sequence>
<keyword evidence="4 8" id="KW-0812">Transmembrane</keyword>
<evidence type="ECO:0000256" key="8">
    <source>
        <dbReference type="SAM" id="Phobius"/>
    </source>
</evidence>
<evidence type="ECO:0000313" key="11">
    <source>
        <dbReference type="Proteomes" id="UP000317691"/>
    </source>
</evidence>
<dbReference type="Gene3D" id="1.10.287.1260">
    <property type="match status" value="1"/>
</dbReference>
<evidence type="ECO:0000256" key="3">
    <source>
        <dbReference type="ARBA" id="ARBA00022475"/>
    </source>
</evidence>
<comment type="subcellular location">
    <subcellularLocation>
        <location evidence="1">Cell membrane</location>
        <topology evidence="1">Multi-pass membrane protein</topology>
    </subcellularLocation>
</comment>
<accession>A0A538TLF8</accession>
<keyword evidence="3" id="KW-1003">Cell membrane</keyword>
<name>A0A538TLF8_UNCEI</name>
<protein>
    <submittedName>
        <fullName evidence="10">Mechanosensitive ion channel</fullName>
    </submittedName>
</protein>
<dbReference type="Gene3D" id="2.30.30.60">
    <property type="match status" value="1"/>
</dbReference>
<feature type="transmembrane region" description="Helical" evidence="8">
    <location>
        <begin position="12"/>
        <end position="39"/>
    </location>
</feature>
<dbReference type="InterPro" id="IPR006685">
    <property type="entry name" value="MscS_channel_2nd"/>
</dbReference>
<dbReference type="Pfam" id="PF00924">
    <property type="entry name" value="MS_channel_2nd"/>
    <property type="match status" value="1"/>
</dbReference>
<comment type="similarity">
    <text evidence="2">Belongs to the MscS (TC 1.A.23) family.</text>
</comment>
<gene>
    <name evidence="10" type="ORF">E6K79_07685</name>
</gene>
<evidence type="ECO:0000259" key="9">
    <source>
        <dbReference type="Pfam" id="PF00924"/>
    </source>
</evidence>
<dbReference type="GO" id="GO:0005886">
    <property type="term" value="C:plasma membrane"/>
    <property type="evidence" value="ECO:0007669"/>
    <property type="project" value="UniProtKB-SubCell"/>
</dbReference>
<evidence type="ECO:0000256" key="6">
    <source>
        <dbReference type="ARBA" id="ARBA00023136"/>
    </source>
</evidence>
<evidence type="ECO:0000256" key="4">
    <source>
        <dbReference type="ARBA" id="ARBA00022692"/>
    </source>
</evidence>